<sequence>MPKPVNVRVTTVDAELEFAVQPSTTGKQLFDQVVKTIGLREVWYFGLQYADTKGYLTWLKLDKKVSSQDVKKENPLQFKFRAKFFPEDVSEELIQDVTQKLFFLQTAVLLASYAVQAKFGDFSRDVHRAGYLTSDRLLPQRVLEQHNLSREQWEERIQVWHEEHSGMLKEDAMLEYLKIAQDLEMYGVNYFDIKNKKGSELWLGVDALGLNVYEKEDKLTPKIGFPWSEIRNISFNDKKFVIKPIDKKAPDFLFYAPRLRINKRVLQLCMGNHELYMRRRKPDTIEVQQMKAQARDEKQQKQLERAQLENEKKKREAMEKEKEQMEREKQELMMRLYQFEEKTKKAEKGGSAGAGAEEDALRLEADRQAALLAKEELKRQAEDQQNSQEQLAAELAEHTARITLLEEAKRRKEEEADTWQHRAQEAQEDLMKMKMMMMTVPPPPRPVFEHAEKNQRVQQQLLALSSELAQARDESKKTANDLLHTENVRAGRDKYRTLRQIRQGNTKQRIDEFESM</sequence>
<dbReference type="Pfam" id="PF09380">
    <property type="entry name" value="FERM_C"/>
    <property type="match status" value="1"/>
</dbReference>
<evidence type="ECO:0000259" key="5">
    <source>
        <dbReference type="PROSITE" id="PS50057"/>
    </source>
</evidence>
<dbReference type="InterPro" id="IPR046810">
    <property type="entry name" value="ERM_helical"/>
</dbReference>
<dbReference type="Gene3D" id="1.20.80.10">
    <property type="match status" value="1"/>
</dbReference>
<evidence type="ECO:0000256" key="3">
    <source>
        <dbReference type="ARBA" id="ARBA00023136"/>
    </source>
</evidence>
<dbReference type="SUPFAM" id="SSF47031">
    <property type="entry name" value="Second domain of FERM"/>
    <property type="match status" value="1"/>
</dbReference>
<comment type="caution">
    <text evidence="6">The sequence shown here is derived from an EMBL/GenBank/DDBJ whole genome shotgun (WGS) entry which is preliminary data.</text>
</comment>
<evidence type="ECO:0000256" key="4">
    <source>
        <dbReference type="SAM" id="MobiDB-lite"/>
    </source>
</evidence>
<dbReference type="GO" id="GO:0003779">
    <property type="term" value="F:actin binding"/>
    <property type="evidence" value="ECO:0007669"/>
    <property type="project" value="InterPro"/>
</dbReference>
<dbReference type="GO" id="GO:0005886">
    <property type="term" value="C:plasma membrane"/>
    <property type="evidence" value="ECO:0007669"/>
    <property type="project" value="UniProtKB-SubCell"/>
</dbReference>
<dbReference type="InterPro" id="IPR035963">
    <property type="entry name" value="FERM_2"/>
</dbReference>
<evidence type="ECO:0000256" key="1">
    <source>
        <dbReference type="ARBA" id="ARBA00004202"/>
    </source>
</evidence>
<dbReference type="Pfam" id="PF09379">
    <property type="entry name" value="FERM_N"/>
    <property type="match status" value="1"/>
</dbReference>
<dbReference type="InterPro" id="IPR018980">
    <property type="entry name" value="FERM_PH-like_C"/>
</dbReference>
<keyword evidence="7" id="KW-1185">Reference proteome</keyword>
<dbReference type="InterPro" id="IPR014352">
    <property type="entry name" value="FERM/acyl-CoA-bd_prot_sf"/>
</dbReference>
<dbReference type="InterPro" id="IPR011259">
    <property type="entry name" value="ERM_C_dom"/>
</dbReference>
<gene>
    <name evidence="6" type="ORF">COCON_G00099750</name>
</gene>
<dbReference type="InterPro" id="IPR029071">
    <property type="entry name" value="Ubiquitin-like_domsf"/>
</dbReference>
<dbReference type="SUPFAM" id="SSF48678">
    <property type="entry name" value="Moesin tail domain"/>
    <property type="match status" value="1"/>
</dbReference>
<dbReference type="InterPro" id="IPR008954">
    <property type="entry name" value="Moesin_tail_sf"/>
</dbReference>
<dbReference type="InterPro" id="IPR018979">
    <property type="entry name" value="FERM_N"/>
</dbReference>
<dbReference type="SUPFAM" id="SSF50729">
    <property type="entry name" value="PH domain-like"/>
    <property type="match status" value="1"/>
</dbReference>
<dbReference type="PROSITE" id="PS50057">
    <property type="entry name" value="FERM_3"/>
    <property type="match status" value="1"/>
</dbReference>
<dbReference type="InterPro" id="IPR011174">
    <property type="entry name" value="ERM"/>
</dbReference>
<dbReference type="InterPro" id="IPR019748">
    <property type="entry name" value="FERM_central"/>
</dbReference>
<dbReference type="CDD" id="cd14473">
    <property type="entry name" value="FERM_B-lobe"/>
    <property type="match status" value="1"/>
</dbReference>
<dbReference type="Gene3D" id="2.30.29.30">
    <property type="entry name" value="Pleckstrin-homology domain (PH domain)/Phosphotyrosine-binding domain (PTB)"/>
    <property type="match status" value="1"/>
</dbReference>
<evidence type="ECO:0000256" key="2">
    <source>
        <dbReference type="ARBA" id="ARBA00022475"/>
    </source>
</evidence>
<dbReference type="Gene3D" id="1.20.5.450">
    <property type="match status" value="1"/>
</dbReference>
<dbReference type="SMART" id="SM00295">
    <property type="entry name" value="B41"/>
    <property type="match status" value="1"/>
</dbReference>
<keyword evidence="2" id="KW-1003">Cell membrane</keyword>
<accession>A0A9Q1DMP4</accession>
<dbReference type="AlphaFoldDB" id="A0A9Q1DMP4"/>
<dbReference type="Proteomes" id="UP001152803">
    <property type="component" value="Unassembled WGS sequence"/>
</dbReference>
<dbReference type="PANTHER" id="PTHR23281">
    <property type="entry name" value="MERLIN/MOESIN/EZRIN/RADIXIN"/>
    <property type="match status" value="1"/>
</dbReference>
<dbReference type="FunFam" id="3.10.20.90:FF:000013">
    <property type="entry name" value="radixin isoform X1"/>
    <property type="match status" value="1"/>
</dbReference>
<dbReference type="InterPro" id="IPR019749">
    <property type="entry name" value="Band_41_domain"/>
</dbReference>
<dbReference type="InterPro" id="IPR011993">
    <property type="entry name" value="PH-like_dom_sf"/>
</dbReference>
<dbReference type="PRINTS" id="PR00661">
    <property type="entry name" value="ERMFAMILY"/>
</dbReference>
<dbReference type="InterPro" id="IPR000798">
    <property type="entry name" value="Ez/rad/moesin-like"/>
</dbReference>
<dbReference type="CDD" id="cd13194">
    <property type="entry name" value="FERM_C_ERM"/>
    <property type="match status" value="1"/>
</dbReference>
<feature type="domain" description="FERM" evidence="5">
    <location>
        <begin position="5"/>
        <end position="280"/>
    </location>
</feature>
<dbReference type="CDD" id="cd17187">
    <property type="entry name" value="FERM_F1_ERM"/>
    <property type="match status" value="1"/>
</dbReference>
<feature type="compositionally biased region" description="Basic and acidic residues" evidence="4">
    <location>
        <begin position="293"/>
        <end position="323"/>
    </location>
</feature>
<dbReference type="InterPro" id="IPR041789">
    <property type="entry name" value="ERM_FERM_C"/>
</dbReference>
<proteinExistence type="predicted"/>
<evidence type="ECO:0000313" key="6">
    <source>
        <dbReference type="EMBL" id="KAJ8275350.1"/>
    </source>
</evidence>
<dbReference type="Pfam" id="PF00373">
    <property type="entry name" value="FERM_M"/>
    <property type="match status" value="1"/>
</dbReference>
<dbReference type="PRINTS" id="PR00935">
    <property type="entry name" value="BAND41"/>
</dbReference>
<dbReference type="EMBL" id="JAFJMO010000006">
    <property type="protein sequence ID" value="KAJ8275350.1"/>
    <property type="molecule type" value="Genomic_DNA"/>
</dbReference>
<dbReference type="SUPFAM" id="SSF54236">
    <property type="entry name" value="Ubiquitin-like"/>
    <property type="match status" value="1"/>
</dbReference>
<dbReference type="PROSITE" id="PS00661">
    <property type="entry name" value="FERM_2"/>
    <property type="match status" value="1"/>
</dbReference>
<dbReference type="Gene3D" id="3.10.20.90">
    <property type="entry name" value="Phosphatidylinositol 3-kinase Catalytic Subunit, Chain A, domain 1"/>
    <property type="match status" value="1"/>
</dbReference>
<dbReference type="Pfam" id="PF20492">
    <property type="entry name" value="ERM_helical"/>
    <property type="match status" value="1"/>
</dbReference>
<name>A0A9Q1DMP4_CONCO</name>
<feature type="compositionally biased region" description="Basic and acidic residues" evidence="4">
    <location>
        <begin position="470"/>
        <end position="488"/>
    </location>
</feature>
<dbReference type="OrthoDB" id="6018897at2759"/>
<dbReference type="FunFam" id="1.20.5.450:FF:000001">
    <property type="entry name" value="radixin isoform X2"/>
    <property type="match status" value="1"/>
</dbReference>
<dbReference type="InterPro" id="IPR019747">
    <property type="entry name" value="FERM_CS"/>
</dbReference>
<dbReference type="SMART" id="SM01196">
    <property type="entry name" value="FERM_C"/>
    <property type="match status" value="1"/>
</dbReference>
<comment type="subcellular location">
    <subcellularLocation>
        <location evidence="1">Cell membrane</location>
        <topology evidence="1">Peripheral membrane protein</topology>
    </subcellularLocation>
</comment>
<feature type="region of interest" description="Disordered" evidence="4">
    <location>
        <begin position="292"/>
        <end position="323"/>
    </location>
</feature>
<dbReference type="FunFam" id="2.30.29.30:FF:000003">
    <property type="entry name" value="Radixin isoform 1"/>
    <property type="match status" value="1"/>
</dbReference>
<reference evidence="6" key="1">
    <citation type="journal article" date="2023" name="Science">
        <title>Genome structures resolve the early diversification of teleost fishes.</title>
        <authorList>
            <person name="Parey E."/>
            <person name="Louis A."/>
            <person name="Montfort J."/>
            <person name="Bouchez O."/>
            <person name="Roques C."/>
            <person name="Iampietro C."/>
            <person name="Lluch J."/>
            <person name="Castinel A."/>
            <person name="Donnadieu C."/>
            <person name="Desvignes T."/>
            <person name="Floi Bucao C."/>
            <person name="Jouanno E."/>
            <person name="Wen M."/>
            <person name="Mejri S."/>
            <person name="Dirks R."/>
            <person name="Jansen H."/>
            <person name="Henkel C."/>
            <person name="Chen W.J."/>
            <person name="Zahm M."/>
            <person name="Cabau C."/>
            <person name="Klopp C."/>
            <person name="Thompson A.W."/>
            <person name="Robinson-Rechavi M."/>
            <person name="Braasch I."/>
            <person name="Lecointre G."/>
            <person name="Bobe J."/>
            <person name="Postlethwait J.H."/>
            <person name="Berthelot C."/>
            <person name="Roest Crollius H."/>
            <person name="Guiguen Y."/>
        </authorList>
    </citation>
    <scope>NUCLEOTIDE SEQUENCE</scope>
    <source>
        <strain evidence="6">Concon-B</strain>
    </source>
</reference>
<dbReference type="InterPro" id="IPR000299">
    <property type="entry name" value="FERM_domain"/>
</dbReference>
<keyword evidence="3" id="KW-0472">Membrane</keyword>
<dbReference type="Pfam" id="PF00769">
    <property type="entry name" value="ERM_C"/>
    <property type="match status" value="1"/>
</dbReference>
<organism evidence="6 7">
    <name type="scientific">Conger conger</name>
    <name type="common">Conger eel</name>
    <name type="synonym">Muraena conger</name>
    <dbReference type="NCBI Taxonomy" id="82655"/>
    <lineage>
        <taxon>Eukaryota</taxon>
        <taxon>Metazoa</taxon>
        <taxon>Chordata</taxon>
        <taxon>Craniata</taxon>
        <taxon>Vertebrata</taxon>
        <taxon>Euteleostomi</taxon>
        <taxon>Actinopterygii</taxon>
        <taxon>Neopterygii</taxon>
        <taxon>Teleostei</taxon>
        <taxon>Anguilliformes</taxon>
        <taxon>Congridae</taxon>
        <taxon>Conger</taxon>
    </lineage>
</organism>
<dbReference type="Gene3D" id="6.10.360.10">
    <property type="match status" value="1"/>
</dbReference>
<dbReference type="PROSITE" id="PS00660">
    <property type="entry name" value="FERM_1"/>
    <property type="match status" value="1"/>
</dbReference>
<feature type="region of interest" description="Disordered" evidence="4">
    <location>
        <begin position="468"/>
        <end position="488"/>
    </location>
</feature>
<evidence type="ECO:0000313" key="7">
    <source>
        <dbReference type="Proteomes" id="UP001152803"/>
    </source>
</evidence>
<protein>
    <recommendedName>
        <fullName evidence="5">FERM domain-containing protein</fullName>
    </recommendedName>
</protein>